<dbReference type="RefSeq" id="WP_163963211.1">
    <property type="nucleotide sequence ID" value="NZ_JAAIVB010000037.1"/>
</dbReference>
<evidence type="ECO:0000313" key="2">
    <source>
        <dbReference type="Proteomes" id="UP000482155"/>
    </source>
</evidence>
<keyword evidence="2" id="KW-1185">Reference proteome</keyword>
<organism evidence="1 2">
    <name type="scientific">Noviherbaspirillum galbum</name>
    <dbReference type="NCBI Taxonomy" id="2709383"/>
    <lineage>
        <taxon>Bacteria</taxon>
        <taxon>Pseudomonadati</taxon>
        <taxon>Pseudomonadota</taxon>
        <taxon>Betaproteobacteria</taxon>
        <taxon>Burkholderiales</taxon>
        <taxon>Oxalobacteraceae</taxon>
        <taxon>Noviherbaspirillum</taxon>
    </lineage>
</organism>
<dbReference type="Proteomes" id="UP000482155">
    <property type="component" value="Unassembled WGS sequence"/>
</dbReference>
<accession>A0A6B3SMP2</accession>
<name>A0A6B3SMP2_9BURK</name>
<proteinExistence type="predicted"/>
<evidence type="ECO:0000313" key="1">
    <source>
        <dbReference type="EMBL" id="NEX61728.1"/>
    </source>
</evidence>
<sequence length="146" mass="15939">MTKRRHKDAKQKRDGGGFIAVPLSVLDCPAYLALSPGAVKLLWDIASQLRGDNNGRLYCAWVVMSARGWHSQTTLMKAKSELLESGLLFETRKGARPNKAAWYAVTWLALDEIDGMDVKPTAFPRGAYRHLKIASLTPVSGVAAAA</sequence>
<protein>
    <recommendedName>
        <fullName evidence="3">Helix-turn-helix domain-containing protein</fullName>
    </recommendedName>
</protein>
<gene>
    <name evidence="1" type="ORF">G3574_11615</name>
</gene>
<comment type="caution">
    <text evidence="1">The sequence shown here is derived from an EMBL/GenBank/DDBJ whole genome shotgun (WGS) entry which is preliminary data.</text>
</comment>
<reference evidence="1 2" key="1">
    <citation type="submission" date="2020-02" db="EMBL/GenBank/DDBJ databases">
        <authorList>
            <person name="Kim M.K."/>
        </authorList>
    </citation>
    <scope>NUCLEOTIDE SEQUENCE [LARGE SCALE GENOMIC DNA]</scope>
    <source>
        <strain evidence="1 2">17J57-3</strain>
    </source>
</reference>
<evidence type="ECO:0008006" key="3">
    <source>
        <dbReference type="Google" id="ProtNLM"/>
    </source>
</evidence>
<dbReference type="EMBL" id="JAAIVB010000037">
    <property type="protein sequence ID" value="NEX61728.1"/>
    <property type="molecule type" value="Genomic_DNA"/>
</dbReference>
<dbReference type="AlphaFoldDB" id="A0A6B3SMP2"/>